<protein>
    <submittedName>
        <fullName evidence="3">Uncharacterized protein</fullName>
    </submittedName>
</protein>
<reference evidence="3" key="1">
    <citation type="submission" date="2019-04" db="EMBL/GenBank/DDBJ databases">
        <title>Sequencing of skin fungus with MAO and IRED activity.</title>
        <authorList>
            <person name="Marsaioli A.J."/>
            <person name="Bonatto J.M.C."/>
            <person name="Reis Junior O."/>
        </authorList>
    </citation>
    <scope>NUCLEOTIDE SEQUENCE</scope>
    <source>
        <strain evidence="3">28M1</strain>
    </source>
</reference>
<gene>
    <name evidence="3" type="ORF">E8E12_003700</name>
</gene>
<feature type="region of interest" description="Disordered" evidence="2">
    <location>
        <begin position="39"/>
        <end position="61"/>
    </location>
</feature>
<feature type="region of interest" description="Disordered" evidence="2">
    <location>
        <begin position="790"/>
        <end position="820"/>
    </location>
</feature>
<keyword evidence="4" id="KW-1185">Reference proteome</keyword>
<keyword evidence="1" id="KW-0175">Coiled coil</keyword>
<evidence type="ECO:0000313" key="3">
    <source>
        <dbReference type="EMBL" id="KAF3033373.1"/>
    </source>
</evidence>
<feature type="compositionally biased region" description="Polar residues" evidence="2">
    <location>
        <begin position="39"/>
        <end position="52"/>
    </location>
</feature>
<proteinExistence type="predicted"/>
<dbReference type="OrthoDB" id="185373at2759"/>
<evidence type="ECO:0000256" key="1">
    <source>
        <dbReference type="SAM" id="Coils"/>
    </source>
</evidence>
<comment type="caution">
    <text evidence="3">The sequence shown here is derived from an EMBL/GenBank/DDBJ whole genome shotgun (WGS) entry which is preliminary data.</text>
</comment>
<evidence type="ECO:0000313" key="4">
    <source>
        <dbReference type="Proteomes" id="UP000758155"/>
    </source>
</evidence>
<accession>A0A9P4WJ20</accession>
<name>A0A9P4WJ20_9PLEO</name>
<evidence type="ECO:0000256" key="2">
    <source>
        <dbReference type="SAM" id="MobiDB-lite"/>
    </source>
</evidence>
<dbReference type="AlphaFoldDB" id="A0A9P4WJ20"/>
<organism evidence="3 4">
    <name type="scientific">Didymella heteroderae</name>
    <dbReference type="NCBI Taxonomy" id="1769908"/>
    <lineage>
        <taxon>Eukaryota</taxon>
        <taxon>Fungi</taxon>
        <taxon>Dikarya</taxon>
        <taxon>Ascomycota</taxon>
        <taxon>Pezizomycotina</taxon>
        <taxon>Dothideomycetes</taxon>
        <taxon>Pleosporomycetidae</taxon>
        <taxon>Pleosporales</taxon>
        <taxon>Pleosporineae</taxon>
        <taxon>Didymellaceae</taxon>
        <taxon>Didymella</taxon>
    </lineage>
</organism>
<feature type="compositionally biased region" description="Basic and acidic residues" evidence="2">
    <location>
        <begin position="810"/>
        <end position="820"/>
    </location>
</feature>
<dbReference type="EMBL" id="SWKV01000082">
    <property type="protein sequence ID" value="KAF3033373.1"/>
    <property type="molecule type" value="Genomic_DNA"/>
</dbReference>
<feature type="region of interest" description="Disordered" evidence="2">
    <location>
        <begin position="859"/>
        <end position="907"/>
    </location>
</feature>
<feature type="coiled-coil region" evidence="1">
    <location>
        <begin position="823"/>
        <end position="858"/>
    </location>
</feature>
<sequence length="930" mass="104958">MPTPVGMPRISLAAVVCPSAPFLAPRLLRATVPAPATALQSQQRSLSSTPRCDTNAAKGKKSGRSYFLEMRKRERQQASRAARRTDREQSQVSPVVIELAQELQRALQTRDVDRIMDIYEPARVAGLVEPRATHAICQAVHEAVRRDAARKDSSRMSKLLHFVATLVNDLQTWRIRPHNFAYVHLLSAYKDSKHFVEGRDLWNWLRAQDDVHCSQGAYGAAIELMSHGKLMTLPDLEELYDEGLKRYPGTFAEYHFSPEAIVPDRTQPVLIPNLPNTLFQGIITARLHSHDWKRAYLGLDTLLRLYPAHTAQRVFELFVSERPLFEAYTAYMLACRSGVQISGGQVTNMLNRLRVAMTQSPSMEVRFMLLRAMANALYAYQQCGTTLRGIHVGEFIKAFEFLLPEKAPGQDFTQEEIHLRNTVAVTAQQIVADLIQSGLAISASLFVPLISLAGKLRAPELLKQTLEDAKTARIDFFPVEKRTVLAAAGQIKDGDLVKALWSVIVASANNEGNQLTYNDWATFAKACRRAHLEQYFEQQLHDQAHSLSNNLEKRVRSVMSQPEPGTAQSSLRLMTAEQLTTELQIIQGQMENIRAVLMSGQPLSFEKSPFYMHIDPSQPSLGSEQDLRSIYDELTTDPHQPAARASSSGAIAQPIAPALSTTGIPLDELRFRNWVNVHEMMSFATLYGAARRGTIEKAIIQRKAPKDVAEPLFIPKITPATDVDELRTRIKQLRAPDPDFTPGQIFRKFKSKADDTPNFHNQLDELKERATERKIHKHVAKDFTVQKVESETPDEVFQPKDLDPSTSRWVLDDDKYESPERRAAKLKKNLDAKKIEAIEQENEALRERVKRLDELYRRSVGEKSSDEQADGSGDAANRGRHVKEDRKPGFPEIRHEAQGKSGVGCDDEQRRYIPHLTAKTQYCQQIRDEM</sequence>
<dbReference type="Proteomes" id="UP000758155">
    <property type="component" value="Unassembled WGS sequence"/>
</dbReference>
<feature type="compositionally biased region" description="Basic and acidic residues" evidence="2">
    <location>
        <begin position="882"/>
        <end position="898"/>
    </location>
</feature>